<dbReference type="HOGENOM" id="CLU_1422618_0_0_1"/>
<keyword evidence="1" id="KW-0472">Membrane</keyword>
<reference evidence="4" key="1">
    <citation type="submission" date="2011-07" db="EMBL/GenBank/DDBJ databases">
        <authorList>
            <consortium name="Caenorhabditis brenneri Sequencing and Analysis Consortium"/>
            <person name="Wilson R.K."/>
        </authorList>
    </citation>
    <scope>NUCLEOTIDE SEQUENCE [LARGE SCALE GENOMIC DNA]</scope>
    <source>
        <strain evidence="4">PB2801</strain>
    </source>
</reference>
<feature type="transmembrane region" description="Helical" evidence="1">
    <location>
        <begin position="61"/>
        <end position="79"/>
    </location>
</feature>
<dbReference type="Proteomes" id="UP000008068">
    <property type="component" value="Unassembled WGS sequence"/>
</dbReference>
<evidence type="ECO:0000256" key="2">
    <source>
        <dbReference type="SAM" id="SignalP"/>
    </source>
</evidence>
<keyword evidence="1" id="KW-0812">Transmembrane</keyword>
<evidence type="ECO:0000313" key="3">
    <source>
        <dbReference type="EMBL" id="EGT59951.1"/>
    </source>
</evidence>
<keyword evidence="4" id="KW-1185">Reference proteome</keyword>
<organism evidence="4">
    <name type="scientific">Caenorhabditis brenneri</name>
    <name type="common">Nematode worm</name>
    <dbReference type="NCBI Taxonomy" id="135651"/>
    <lineage>
        <taxon>Eukaryota</taxon>
        <taxon>Metazoa</taxon>
        <taxon>Ecdysozoa</taxon>
        <taxon>Nematoda</taxon>
        <taxon>Chromadorea</taxon>
        <taxon>Rhabditida</taxon>
        <taxon>Rhabditina</taxon>
        <taxon>Rhabditomorpha</taxon>
        <taxon>Rhabditoidea</taxon>
        <taxon>Rhabditidae</taxon>
        <taxon>Peloderinae</taxon>
        <taxon>Caenorhabditis</taxon>
    </lineage>
</organism>
<keyword evidence="2" id="KW-0732">Signal</keyword>
<dbReference type="InParanoid" id="G0NGC7"/>
<protein>
    <submittedName>
        <fullName evidence="3">Uncharacterized protein</fullName>
    </submittedName>
</protein>
<proteinExistence type="predicted"/>
<dbReference type="EMBL" id="GL379879">
    <property type="protein sequence ID" value="EGT59951.1"/>
    <property type="molecule type" value="Genomic_DNA"/>
</dbReference>
<evidence type="ECO:0000256" key="1">
    <source>
        <dbReference type="SAM" id="Phobius"/>
    </source>
</evidence>
<sequence>MFRPRLALLALLFLLLGVFIEARPPGLPVQVVEIVVPVEVPATPTATVDKQTTKPPQCPEALKIIFFLLVVLFFVGAMSTMSRAHLALVVVLMISLGAMLYMHNKAVIHSNLARLQAHARQTFSMEGGDEPSSMTTVPVWKQLISFLMVAIFFIFWNIFALIFSRPPIPHEEKKPLKLVDPSMVKINIEKA</sequence>
<dbReference type="AlphaFoldDB" id="G0NGC7"/>
<keyword evidence="1" id="KW-1133">Transmembrane helix</keyword>
<gene>
    <name evidence="3" type="ORF">CAEBREN_09813</name>
</gene>
<name>G0NGC7_CAEBE</name>
<feature type="transmembrane region" description="Helical" evidence="1">
    <location>
        <begin position="143"/>
        <end position="164"/>
    </location>
</feature>
<feature type="transmembrane region" description="Helical" evidence="1">
    <location>
        <begin position="86"/>
        <end position="103"/>
    </location>
</feature>
<feature type="chain" id="PRO_5003405728" evidence="2">
    <location>
        <begin position="23"/>
        <end position="191"/>
    </location>
</feature>
<evidence type="ECO:0000313" key="4">
    <source>
        <dbReference type="Proteomes" id="UP000008068"/>
    </source>
</evidence>
<feature type="signal peptide" evidence="2">
    <location>
        <begin position="1"/>
        <end position="22"/>
    </location>
</feature>
<accession>G0NGC7</accession>